<dbReference type="GO" id="GO:0016787">
    <property type="term" value="F:hydrolase activity"/>
    <property type="evidence" value="ECO:0007669"/>
    <property type="project" value="UniProtKB-KW"/>
</dbReference>
<gene>
    <name evidence="4" type="primary">obg</name>
    <name evidence="4" type="ORF">DIAAKJNI_00457</name>
</gene>
<keyword evidence="2" id="KW-0342">GTP-binding</keyword>
<keyword evidence="4" id="KW-0378">Hydrolase</keyword>
<protein>
    <submittedName>
        <fullName evidence="4">GTPase Obg</fullName>
        <ecNumber evidence="4">3.6.5.-</ecNumber>
    </submittedName>
</protein>
<keyword evidence="1" id="KW-0547">Nucleotide-binding</keyword>
<name>A0A811TBY3_9EURY</name>
<dbReference type="Pfam" id="PF17835">
    <property type="entry name" value="NOG1_N"/>
    <property type="match status" value="1"/>
</dbReference>
<dbReference type="InterPro" id="IPR010674">
    <property type="entry name" value="NOG1_Rossman_fold_dom"/>
</dbReference>
<dbReference type="Gene3D" id="3.40.50.300">
    <property type="entry name" value="P-loop containing nucleotide triphosphate hydrolases"/>
    <property type="match status" value="1"/>
</dbReference>
<evidence type="ECO:0000256" key="2">
    <source>
        <dbReference type="ARBA" id="ARBA00023134"/>
    </source>
</evidence>
<dbReference type="InterPro" id="IPR041623">
    <property type="entry name" value="NOG1_N"/>
</dbReference>
<dbReference type="EMBL" id="CAJHIQ010000027">
    <property type="protein sequence ID" value="CAD6493250.1"/>
    <property type="molecule type" value="Genomic_DNA"/>
</dbReference>
<evidence type="ECO:0000259" key="3">
    <source>
        <dbReference type="PROSITE" id="PS51710"/>
    </source>
</evidence>
<reference evidence="4" key="1">
    <citation type="submission" date="2020-10" db="EMBL/GenBank/DDBJ databases">
        <authorList>
            <person name="Hahn C.J."/>
            <person name="Laso-Perez R."/>
            <person name="Vulcano F."/>
            <person name="Vaziourakis K.-M."/>
            <person name="Stokke R."/>
            <person name="Steen I.H."/>
            <person name="Teske A."/>
            <person name="Boetius A."/>
            <person name="Liebeke M."/>
            <person name="Amann R."/>
            <person name="Knittel K."/>
        </authorList>
    </citation>
    <scope>NUCLEOTIDE SEQUENCE</scope>
    <source>
        <strain evidence="4">Gfbio:e3339647-f889-4370-9287-4fb5cb688e4c:AG392M11_GoMArc1</strain>
    </source>
</reference>
<feature type="domain" description="OBG-type G" evidence="3">
    <location>
        <begin position="158"/>
        <end position="316"/>
    </location>
</feature>
<proteinExistence type="predicted"/>
<dbReference type="InterPro" id="IPR027417">
    <property type="entry name" value="P-loop_NTPase"/>
</dbReference>
<dbReference type="AlphaFoldDB" id="A0A811TBY3"/>
<accession>A0A811TBY3</accession>
<organism evidence="4 5">
    <name type="scientific">Candidatus Argoarchaeum ethanivorans</name>
    <dbReference type="NCBI Taxonomy" id="2608793"/>
    <lineage>
        <taxon>Archaea</taxon>
        <taxon>Methanobacteriati</taxon>
        <taxon>Methanobacteriota</taxon>
        <taxon>Stenosarchaea group</taxon>
        <taxon>Methanomicrobia</taxon>
        <taxon>Methanosarcinales</taxon>
        <taxon>Methanosarcinales incertae sedis</taxon>
        <taxon>GOM Arc I cluster</taxon>
        <taxon>Candidatus Argoarchaeum</taxon>
    </lineage>
</organism>
<dbReference type="PROSITE" id="PS51710">
    <property type="entry name" value="G_OBG"/>
    <property type="match status" value="1"/>
</dbReference>
<evidence type="ECO:0000313" key="5">
    <source>
        <dbReference type="Proteomes" id="UP000639006"/>
    </source>
</evidence>
<dbReference type="Gene3D" id="1.20.120.1190">
    <property type="match status" value="1"/>
</dbReference>
<dbReference type="EC" id="3.6.5.-" evidence="4"/>
<dbReference type="SUPFAM" id="SSF52540">
    <property type="entry name" value="P-loop containing nucleoside triphosphate hydrolases"/>
    <property type="match status" value="1"/>
</dbReference>
<evidence type="ECO:0000313" key="4">
    <source>
        <dbReference type="EMBL" id="CAD6493250.1"/>
    </source>
</evidence>
<evidence type="ECO:0000256" key="1">
    <source>
        <dbReference type="ARBA" id="ARBA00022741"/>
    </source>
</evidence>
<comment type="caution">
    <text evidence="4">The sequence shown here is derived from an EMBL/GenBank/DDBJ whole genome shotgun (WGS) entry which is preliminary data.</text>
</comment>
<sequence length="316" mass="35748">MIFEKIRTVPRSNELLDKAFRRGSRAKNGKISYNTKREAEASMIMTAGNILSDNLANVVRDFPSFNEISPFYNELADVIVGVDKIRVSLSSIQWASKKIKEISRVNISKIYHKEDPKLTRQSAIGRMSSVVNRISKDLEFLDETRNKLRKLPDIRDEPTIVVAGYPNVGKSSFVKIVSSANPEIATYPFTTKGLLVGHFARDDTRYQIVDTPGLFDRPLKERNTIERQAILALAHQCNIILFILDPSETCGYELEEQEKLREELVNTFSAPVVTVYNKKDMVQKNYPLSMSTLTKGGTDAILELLVEKISERACLD</sequence>
<dbReference type="Proteomes" id="UP000639006">
    <property type="component" value="Unassembled WGS sequence"/>
</dbReference>
<dbReference type="GO" id="GO:0005525">
    <property type="term" value="F:GTP binding"/>
    <property type="evidence" value="ECO:0007669"/>
    <property type="project" value="UniProtKB-KW"/>
</dbReference>
<dbReference type="PRINTS" id="PR00326">
    <property type="entry name" value="GTP1OBG"/>
</dbReference>
<dbReference type="InterPro" id="IPR006073">
    <property type="entry name" value="GTP-bd"/>
</dbReference>
<dbReference type="InterPro" id="IPR031167">
    <property type="entry name" value="G_OBG"/>
</dbReference>
<dbReference type="Pfam" id="PF06858">
    <property type="entry name" value="NOG1"/>
    <property type="match status" value="1"/>
</dbReference>
<dbReference type="PANTHER" id="PTHR45759">
    <property type="entry name" value="NUCLEOLAR GTP-BINDING PROTEIN 1"/>
    <property type="match status" value="1"/>
</dbReference>
<dbReference type="CDD" id="cd01897">
    <property type="entry name" value="NOG"/>
    <property type="match status" value="1"/>
</dbReference>